<dbReference type="GO" id="GO:0005829">
    <property type="term" value="C:cytosol"/>
    <property type="evidence" value="ECO:0007669"/>
    <property type="project" value="TreeGrafter"/>
</dbReference>
<dbReference type="GO" id="GO:0009432">
    <property type="term" value="P:SOS response"/>
    <property type="evidence" value="ECO:0007669"/>
    <property type="project" value="TreeGrafter"/>
</dbReference>
<dbReference type="InterPro" id="IPR043502">
    <property type="entry name" value="DNA/RNA_pol_sf"/>
</dbReference>
<dbReference type="Gene3D" id="1.10.150.20">
    <property type="entry name" value="5' to 3' exonuclease, C-terminal subdomain"/>
    <property type="match status" value="1"/>
</dbReference>
<keyword evidence="5" id="KW-0239">DNA-directed DNA polymerase</keyword>
<dbReference type="InterPro" id="IPR050116">
    <property type="entry name" value="DNA_polymerase-Y"/>
</dbReference>
<comment type="similarity">
    <text evidence="1">Belongs to the DNA polymerase type-Y family.</text>
</comment>
<dbReference type="InterPro" id="IPR017961">
    <property type="entry name" value="DNA_pol_Y-fam_little_finger"/>
</dbReference>
<sequence>MKEKERTYIAIDLKSFYASVECAERGLDPLTTNLVVADTSRTAKTICLAVSPSLKAYGIPGRARLFEVEQKVREVNIERRQKIQKREFTGESTDERELAENPELELQYIAATPRMALYIEYSVRIYRIYLKYVAPEDIHVYSIDEVFIDATAYLRTYGMTAKELAAKMIRDVLEQTGITAAAGIGTNLYLCKIAMDIMAKRVQPDKNGVRIASLDELSYRKQLWDHRPLTDFWRVGRGYMKKLEENGLYTMGDIARCSVGTPEDFYNEALLYRLFGVNAELLIDHAWGWESCTMQEIKKYKPSANSLGSGQVLQCPYPYEKALLVVREMADQLALELVDKELVTDQVVLTVGYDIENLRDPSIRGRYHGEVKKDYYGRMVPKHAHGTANLPTATSSTKEILEAVTGLYEEIVNPLLFVRRISLTANKVVREKDVTVGQSFEQLDLFTDYAALEVKKKEVQEERNREKSVQKAVLDIKKKYGKNAVLKGMNLIEGATAVTRNRQIGGHKA</sequence>
<dbReference type="InterPro" id="IPR043128">
    <property type="entry name" value="Rev_trsase/Diguanyl_cyclase"/>
</dbReference>
<feature type="domain" description="UmuC" evidence="6">
    <location>
        <begin position="8"/>
        <end position="236"/>
    </location>
</feature>
<dbReference type="Gene3D" id="3.30.70.270">
    <property type="match status" value="1"/>
</dbReference>
<evidence type="ECO:0000259" key="6">
    <source>
        <dbReference type="PROSITE" id="PS50173"/>
    </source>
</evidence>
<keyword evidence="4" id="KW-0227">DNA damage</keyword>
<organism evidence="7 8">
    <name type="scientific">[Ruminococcus] lactaris CC59_002D</name>
    <dbReference type="NCBI Taxonomy" id="1073376"/>
    <lineage>
        <taxon>Bacteria</taxon>
        <taxon>Bacillati</taxon>
        <taxon>Bacillota</taxon>
        <taxon>Clostridia</taxon>
        <taxon>Lachnospirales</taxon>
        <taxon>Lachnospiraceae</taxon>
        <taxon>Mediterraneibacter</taxon>
    </lineage>
</organism>
<evidence type="ECO:0000256" key="4">
    <source>
        <dbReference type="ARBA" id="ARBA00022763"/>
    </source>
</evidence>
<keyword evidence="3" id="KW-0548">Nucleotidyltransferase</keyword>
<gene>
    <name evidence="7" type="ORF">HMPREF1202_01341</name>
</gene>
<evidence type="ECO:0000256" key="1">
    <source>
        <dbReference type="ARBA" id="ARBA00010945"/>
    </source>
</evidence>
<dbReference type="PANTHER" id="PTHR11076:SF35">
    <property type="entry name" value="DNA REPAIR PROTEIN HOMOLOG YOBH"/>
    <property type="match status" value="1"/>
</dbReference>
<dbReference type="GO" id="GO:0042276">
    <property type="term" value="P:error-prone translesion synthesis"/>
    <property type="evidence" value="ECO:0007669"/>
    <property type="project" value="TreeGrafter"/>
</dbReference>
<dbReference type="Pfam" id="PF11799">
    <property type="entry name" value="IMS_C"/>
    <property type="match status" value="1"/>
</dbReference>
<dbReference type="Proteomes" id="UP000018683">
    <property type="component" value="Unassembled WGS sequence"/>
</dbReference>
<proteinExistence type="inferred from homology"/>
<reference evidence="7 8" key="1">
    <citation type="submission" date="2013-10" db="EMBL/GenBank/DDBJ databases">
        <title>The Genome Sequence of Ruminococcus lactaris CC59_002D.</title>
        <authorList>
            <consortium name="The Broad Institute Genomics Platform"/>
            <person name="Earl A."/>
            <person name="Allen-Vercoe E."/>
            <person name="Daigneault M."/>
            <person name="Young S.K."/>
            <person name="Zeng Q."/>
            <person name="Gargeya S."/>
            <person name="Fitzgerald M."/>
            <person name="Abouelleil A."/>
            <person name="Alvarado L."/>
            <person name="Chapman S.B."/>
            <person name="Gainer-Dewar J."/>
            <person name="Goldberg J."/>
            <person name="Griggs A."/>
            <person name="Gujja S."/>
            <person name="Hansen M."/>
            <person name="Howarth C."/>
            <person name="Imamovic A."/>
            <person name="Ireland A."/>
            <person name="Larimer J."/>
            <person name="McCowan C."/>
            <person name="Murphy C."/>
            <person name="Pearson M."/>
            <person name="Poon T.W."/>
            <person name="Priest M."/>
            <person name="Roberts A."/>
            <person name="Saif S."/>
            <person name="Shea T."/>
            <person name="Sykes S."/>
            <person name="Wortman J."/>
            <person name="Nusbaum C."/>
            <person name="Birren B."/>
        </authorList>
    </citation>
    <scope>NUCLEOTIDE SEQUENCE [LARGE SCALE GENOMIC DNA]</scope>
    <source>
        <strain evidence="7 8">CC59_002D</strain>
    </source>
</reference>
<evidence type="ECO:0000256" key="3">
    <source>
        <dbReference type="ARBA" id="ARBA00022695"/>
    </source>
</evidence>
<evidence type="ECO:0000256" key="2">
    <source>
        <dbReference type="ARBA" id="ARBA00022457"/>
    </source>
</evidence>
<name>V8C5C0_9FIRM</name>
<dbReference type="EMBL" id="AZJE01000017">
    <property type="protein sequence ID" value="ETD22277.1"/>
    <property type="molecule type" value="Genomic_DNA"/>
</dbReference>
<dbReference type="PROSITE" id="PS50173">
    <property type="entry name" value="UMUC"/>
    <property type="match status" value="1"/>
</dbReference>
<comment type="caution">
    <text evidence="7">The sequence shown here is derived from an EMBL/GenBank/DDBJ whole genome shotgun (WGS) entry which is preliminary data.</text>
</comment>
<keyword evidence="2" id="KW-0515">Mutator protein</keyword>
<dbReference type="Pfam" id="PF00817">
    <property type="entry name" value="IMS"/>
    <property type="match status" value="1"/>
</dbReference>
<dbReference type="PANTHER" id="PTHR11076">
    <property type="entry name" value="DNA REPAIR POLYMERASE UMUC / TRANSFERASE FAMILY MEMBER"/>
    <property type="match status" value="1"/>
</dbReference>
<keyword evidence="5" id="KW-0808">Transferase</keyword>
<dbReference type="GO" id="GO:0003684">
    <property type="term" value="F:damaged DNA binding"/>
    <property type="evidence" value="ECO:0007669"/>
    <property type="project" value="InterPro"/>
</dbReference>
<evidence type="ECO:0000313" key="7">
    <source>
        <dbReference type="EMBL" id="ETD22277.1"/>
    </source>
</evidence>
<dbReference type="RefSeq" id="WP_023921842.1">
    <property type="nucleotide sequence ID" value="NZ_KI669408.1"/>
</dbReference>
<dbReference type="InterPro" id="IPR001126">
    <property type="entry name" value="UmuC"/>
</dbReference>
<dbReference type="GO" id="GO:0006281">
    <property type="term" value="P:DNA repair"/>
    <property type="evidence" value="ECO:0007669"/>
    <property type="project" value="InterPro"/>
</dbReference>
<dbReference type="AlphaFoldDB" id="V8C5C0"/>
<accession>V8C5C0</accession>
<evidence type="ECO:0000256" key="5">
    <source>
        <dbReference type="ARBA" id="ARBA00022932"/>
    </source>
</evidence>
<dbReference type="PATRIC" id="fig|1073376.3.peg.1379"/>
<protein>
    <recommendedName>
        <fullName evidence="6">UmuC domain-containing protein</fullName>
    </recommendedName>
</protein>
<dbReference type="SUPFAM" id="SSF56672">
    <property type="entry name" value="DNA/RNA polymerases"/>
    <property type="match status" value="1"/>
</dbReference>
<dbReference type="OrthoDB" id="9808813at2"/>
<dbReference type="GO" id="GO:0003887">
    <property type="term" value="F:DNA-directed DNA polymerase activity"/>
    <property type="evidence" value="ECO:0007669"/>
    <property type="project" value="UniProtKB-KW"/>
</dbReference>
<dbReference type="HOGENOM" id="CLU_012348_5_1_9"/>
<evidence type="ECO:0000313" key="8">
    <source>
        <dbReference type="Proteomes" id="UP000018683"/>
    </source>
</evidence>
<dbReference type="STRING" id="1073376.HMPREF1202_01341"/>